<sequence>MSGILETFLLLFESDADDVRRGTDEANNSAEQLDETLQQIDEDTKKINASTDTMIKMALGALGAFLSVGAALSSINASAELADGLGKAADAIGENVEDLHAWAETVARSGGTVEGFIGTLKNFNTSVVALATTGKGQLEPFFKQLGISAKDSNGKIKGTLQLLPELADKFAKMDSAKSAGLGQKLGLDPGTIALLQSGRRATEDAIRRQKEFGVVTKEQAEIAGKYNDTVDDTKQIMQSLSMSFATSVLPALTKGFEWLQIGLLWVKDNQRFIITFFSAIAAVVTAIYLPAMLSAAAATIAATWPILAIIAACALLALVIDDVIAFINGENSALGELIKQYPLLGEAIDFVVSQFRVMIRTGQAVIQFFKDLWNDPENAVKNFSNTLGKIWDDFLASNPRLQAAMKSITDAFSKVGDAIKGIWDSVKQYFIDMLNGLLGPLNSLLTRLGKEKIEFGGTSPTNESGKPISNADALSRLQDGVAKGQSMISQASNNPLAAQSSNSIANSQSQQVSKTISVNTGDINVSTQATDPMGVANATRDMLMSSFGQGIDQMDDGVAG</sequence>
<dbReference type="EMBL" id="JAJNAG010000002">
    <property type="protein sequence ID" value="MCD1124807.1"/>
    <property type="molecule type" value="Genomic_DNA"/>
</dbReference>
<name>A0A9X1SNC4_9GAMM</name>
<evidence type="ECO:0000313" key="2">
    <source>
        <dbReference type="EMBL" id="MCD1124807.1"/>
    </source>
</evidence>
<keyword evidence="1" id="KW-0812">Transmembrane</keyword>
<evidence type="ECO:0000256" key="1">
    <source>
        <dbReference type="SAM" id="Phobius"/>
    </source>
</evidence>
<gene>
    <name evidence="2" type="ORF">LPW36_01950</name>
</gene>
<dbReference type="AlphaFoldDB" id="A0A9X1SNC4"/>
<organism evidence="2 3">
    <name type="scientific">Limnobaculum eriocheiris</name>
    <dbReference type="NCBI Taxonomy" id="2897391"/>
    <lineage>
        <taxon>Bacteria</taxon>
        <taxon>Pseudomonadati</taxon>
        <taxon>Pseudomonadota</taxon>
        <taxon>Gammaproteobacteria</taxon>
        <taxon>Enterobacterales</taxon>
        <taxon>Budviciaceae</taxon>
        <taxon>Limnobaculum</taxon>
    </lineage>
</organism>
<dbReference type="Proteomes" id="UP001139171">
    <property type="component" value="Unassembled WGS sequence"/>
</dbReference>
<feature type="transmembrane region" description="Helical" evidence="1">
    <location>
        <begin position="295"/>
        <end position="320"/>
    </location>
</feature>
<evidence type="ECO:0000313" key="3">
    <source>
        <dbReference type="Proteomes" id="UP001139171"/>
    </source>
</evidence>
<accession>A0A9X1SNC4</accession>
<keyword evidence="1" id="KW-0472">Membrane</keyword>
<feature type="transmembrane region" description="Helical" evidence="1">
    <location>
        <begin position="272"/>
        <end position="289"/>
    </location>
</feature>
<comment type="caution">
    <text evidence="2">The sequence shown here is derived from an EMBL/GenBank/DDBJ whole genome shotgun (WGS) entry which is preliminary data.</text>
</comment>
<protein>
    <submittedName>
        <fullName evidence="2">Uncharacterized protein</fullName>
    </submittedName>
</protein>
<proteinExistence type="predicted"/>
<dbReference type="RefSeq" id="WP_230607816.1">
    <property type="nucleotide sequence ID" value="NZ_JAJNAG010000002.1"/>
</dbReference>
<keyword evidence="1" id="KW-1133">Transmembrane helix</keyword>
<keyword evidence="3" id="KW-1185">Reference proteome</keyword>
<reference evidence="2" key="1">
    <citation type="submission" date="2021-11" db="EMBL/GenBank/DDBJ databases">
        <title>Jinshanibacter sp. isolated from one year old Eriocheir sinensis.</title>
        <authorList>
            <person name="Li J.-Y."/>
            <person name="He W."/>
            <person name="Gao T.-H."/>
        </authorList>
    </citation>
    <scope>NUCLEOTIDE SEQUENCE</scope>
    <source>
        <strain evidence="2">LJY008</strain>
    </source>
</reference>